<dbReference type="VEuPathDB" id="FungiDB:HGUI_01745"/>
<comment type="cofactor">
    <cofactor evidence="1">
        <name>a divalent metal cation</name>
        <dbReference type="ChEBI" id="CHEBI:60240"/>
    </cofactor>
</comment>
<evidence type="ECO:0000313" key="4">
    <source>
        <dbReference type="EMBL" id="SGZ39545.1"/>
    </source>
</evidence>
<sequence length="470" mass="54222">MAIVDCLLKDIDFARLYYKQKRDVALKIIPGALLVNMTEDLKLKYRRSYVIVLRASVDEIYNYLDNRCYSITRNIIHKPLLPENTVMNVLDMMVTKRTQQLTAHGFSQAKITAILEGEQEFLGIRALVKVRPFRECEFLNQFNDEQCIALFGFDRLAIKYLALVLMIPQQYVITKPQIVLNGNKENEKTTYKITCDPAIQLLIYFYRKFTSGTLHHASHFFKMSPSQLFKIESKVLNWIYLNFSHLLNIDNCVYNESYLEMLVAKSNVDSIEARKNTCYAIDGTHAKIAKPSTVDDLDYDITLDASESSYTLAYQWLTDIFGVLIDVTSGTYGSKHDMDIFKDLKNAEKITKLRFEDHILNVVGDSAYEADINLCNFYSVPKGEDARDDENRLMQENLSKVRSSFERVFGERNNVFKSPSSMFENGLYVNHANKTYLVNFFLSNLKEILYTTTTSGELSDALPVDMYCHF</sequence>
<dbReference type="Pfam" id="PF13359">
    <property type="entry name" value="DDE_Tnp_4"/>
    <property type="match status" value="1"/>
</dbReference>
<protein>
    <recommendedName>
        <fullName evidence="3">DDE Tnp4 domain-containing protein</fullName>
    </recommendedName>
</protein>
<dbReference type="AlphaFoldDB" id="A0A1L0CMC4"/>
<reference evidence="5" key="1">
    <citation type="submission" date="2016-11" db="EMBL/GenBank/DDBJ databases">
        <authorList>
            <person name="Guldener U."/>
        </authorList>
    </citation>
    <scope>NUCLEOTIDE SEQUENCE [LARGE SCALE GENOMIC DNA]</scope>
</reference>
<organism evidence="4 5">
    <name type="scientific">Hanseniaspora guilliermondii</name>
    <dbReference type="NCBI Taxonomy" id="56406"/>
    <lineage>
        <taxon>Eukaryota</taxon>
        <taxon>Fungi</taxon>
        <taxon>Dikarya</taxon>
        <taxon>Ascomycota</taxon>
        <taxon>Saccharomycotina</taxon>
        <taxon>Saccharomycetes</taxon>
        <taxon>Saccharomycodales</taxon>
        <taxon>Saccharomycodaceae</taxon>
        <taxon>Hanseniaspora</taxon>
    </lineage>
</organism>
<evidence type="ECO:0000256" key="2">
    <source>
        <dbReference type="ARBA" id="ARBA00022723"/>
    </source>
</evidence>
<keyword evidence="2" id="KW-0479">Metal-binding</keyword>
<dbReference type="InterPro" id="IPR027806">
    <property type="entry name" value="HARBI1_dom"/>
</dbReference>
<name>A0A1L0CMC4_9ASCO</name>
<keyword evidence="5" id="KW-1185">Reference proteome</keyword>
<accession>A0A1L0CMC4</accession>
<evidence type="ECO:0000313" key="5">
    <source>
        <dbReference type="Proteomes" id="UP000183365"/>
    </source>
</evidence>
<dbReference type="EMBL" id="FQNF01000025">
    <property type="protein sequence ID" value="SGZ39545.1"/>
    <property type="molecule type" value="Genomic_DNA"/>
</dbReference>
<dbReference type="OrthoDB" id="5948309at2759"/>
<gene>
    <name evidence="4" type="ORF">HGUI_01745</name>
</gene>
<proteinExistence type="predicted"/>
<feature type="domain" description="DDE Tnp4" evidence="3">
    <location>
        <begin position="281"/>
        <end position="444"/>
    </location>
</feature>
<evidence type="ECO:0000259" key="3">
    <source>
        <dbReference type="Pfam" id="PF13359"/>
    </source>
</evidence>
<dbReference type="Proteomes" id="UP000183365">
    <property type="component" value="Unassembled WGS sequence"/>
</dbReference>
<dbReference type="GO" id="GO:0046872">
    <property type="term" value="F:metal ion binding"/>
    <property type="evidence" value="ECO:0007669"/>
    <property type="project" value="UniProtKB-KW"/>
</dbReference>
<evidence type="ECO:0000256" key="1">
    <source>
        <dbReference type="ARBA" id="ARBA00001968"/>
    </source>
</evidence>